<proteinExistence type="predicted"/>
<dbReference type="AlphaFoldDB" id="A0A8S0Q0J6"/>
<dbReference type="SUPFAM" id="SSF48403">
    <property type="entry name" value="Ankyrin repeat"/>
    <property type="match status" value="1"/>
</dbReference>
<dbReference type="Gramene" id="OE9A018589T1">
    <property type="protein sequence ID" value="OE9A018589C1"/>
    <property type="gene ID" value="OE9A018589"/>
</dbReference>
<gene>
    <name evidence="1" type="ORF">OLEA9_A018589</name>
</gene>
<name>A0A8S0Q0J6_OLEEU</name>
<evidence type="ECO:0000313" key="2">
    <source>
        <dbReference type="Proteomes" id="UP000594638"/>
    </source>
</evidence>
<dbReference type="Proteomes" id="UP000594638">
    <property type="component" value="Unassembled WGS sequence"/>
</dbReference>
<reference evidence="1 2" key="1">
    <citation type="submission" date="2019-12" db="EMBL/GenBank/DDBJ databases">
        <authorList>
            <person name="Alioto T."/>
            <person name="Alioto T."/>
            <person name="Gomez Garrido J."/>
        </authorList>
    </citation>
    <scope>NUCLEOTIDE SEQUENCE [LARGE SCALE GENOMIC DNA]</scope>
</reference>
<dbReference type="InterPro" id="IPR036770">
    <property type="entry name" value="Ankyrin_rpt-contain_sf"/>
</dbReference>
<organism evidence="1 2">
    <name type="scientific">Olea europaea subsp. europaea</name>
    <dbReference type="NCBI Taxonomy" id="158383"/>
    <lineage>
        <taxon>Eukaryota</taxon>
        <taxon>Viridiplantae</taxon>
        <taxon>Streptophyta</taxon>
        <taxon>Embryophyta</taxon>
        <taxon>Tracheophyta</taxon>
        <taxon>Spermatophyta</taxon>
        <taxon>Magnoliopsida</taxon>
        <taxon>eudicotyledons</taxon>
        <taxon>Gunneridae</taxon>
        <taxon>Pentapetalae</taxon>
        <taxon>asterids</taxon>
        <taxon>lamiids</taxon>
        <taxon>Lamiales</taxon>
        <taxon>Oleaceae</taxon>
        <taxon>Oleeae</taxon>
        <taxon>Olea</taxon>
    </lineage>
</organism>
<evidence type="ECO:0000313" key="1">
    <source>
        <dbReference type="EMBL" id="CAA2961003.1"/>
    </source>
</evidence>
<keyword evidence="2" id="KW-1185">Reference proteome</keyword>
<sequence length="176" mass="19969">MEVEFTVAWEKYLHHYFDPTFDVDYGKERLIMNENKHAQSHLKLQDNLHILFVASSSGRRRLRSGKATSWRSYESDPELNPGMSQVEVKVENPISGNGDWKDDETAPRLGKSAGSLKIIERGERPLHIAALAKQTAFAHELVKQLDKEDLKLLNDYGHTTFYFAAISGVVEIAEAI</sequence>
<accession>A0A8S0Q0J6</accession>
<dbReference type="EMBL" id="CACTIH010000481">
    <property type="protein sequence ID" value="CAA2961003.1"/>
    <property type="molecule type" value="Genomic_DNA"/>
</dbReference>
<comment type="caution">
    <text evidence="1">The sequence shown here is derived from an EMBL/GenBank/DDBJ whole genome shotgun (WGS) entry which is preliminary data.</text>
</comment>
<protein>
    <submittedName>
        <fullName evidence="1">Uncharacterized protein</fullName>
    </submittedName>
</protein>